<evidence type="ECO:0000256" key="2">
    <source>
        <dbReference type="ARBA" id="ARBA00022670"/>
    </source>
</evidence>
<feature type="signal peptide" evidence="5">
    <location>
        <begin position="1"/>
        <end position="27"/>
    </location>
</feature>
<dbReference type="InterPro" id="IPR036365">
    <property type="entry name" value="PGBD-like_sf"/>
</dbReference>
<evidence type="ECO:0000313" key="8">
    <source>
        <dbReference type="Proteomes" id="UP000049855"/>
    </source>
</evidence>
<evidence type="ECO:0000259" key="6">
    <source>
        <dbReference type="PROSITE" id="PS51935"/>
    </source>
</evidence>
<keyword evidence="4" id="KW-0788">Thiol protease</keyword>
<dbReference type="Pfam" id="PF00877">
    <property type="entry name" value="NLPC_P60"/>
    <property type="match status" value="1"/>
</dbReference>
<evidence type="ECO:0000256" key="3">
    <source>
        <dbReference type="ARBA" id="ARBA00022801"/>
    </source>
</evidence>
<keyword evidence="5" id="KW-0732">Signal</keyword>
<dbReference type="PANTHER" id="PTHR47053">
    <property type="entry name" value="MUREIN DD-ENDOPEPTIDASE MEPH-RELATED"/>
    <property type="match status" value="1"/>
</dbReference>
<evidence type="ECO:0000256" key="5">
    <source>
        <dbReference type="SAM" id="SignalP"/>
    </source>
</evidence>
<accession>A0A0U1KW81</accession>
<dbReference type="PROSITE" id="PS51935">
    <property type="entry name" value="NLPC_P60"/>
    <property type="match status" value="1"/>
</dbReference>
<sequence>MKLVKITLVMVVFIVALLLTPGNSALASGQDMPVLRIGDANDAVYTLQRELKKRGFYQSDVDGKFGSDTKEAVLEFQQMIGIQVDGIVGFETWQTLRSFTGTAESSRGNYNGKLGRQLANFAQGFLGVPYTWGGAAPGGFDCSGFVYYVYSQYGISLPRVADEQYNYGRRVSMNDIQPGDLVFYSTYTPGPSHVGIYVGNGQFIHASSGASEVTLTAMSKDYYQTRFLGAFRIVR</sequence>
<comment type="similarity">
    <text evidence="1">Belongs to the peptidase C40 family.</text>
</comment>
<dbReference type="GO" id="GO:0006508">
    <property type="term" value="P:proteolysis"/>
    <property type="evidence" value="ECO:0007669"/>
    <property type="project" value="UniProtKB-KW"/>
</dbReference>
<dbReference type="PANTHER" id="PTHR47053:SF1">
    <property type="entry name" value="MUREIN DD-ENDOPEPTIDASE MEPH-RELATED"/>
    <property type="match status" value="1"/>
</dbReference>
<dbReference type="RefSeq" id="WP_021167497.1">
    <property type="nucleotide sequence ID" value="NZ_CTRP01000004.1"/>
</dbReference>
<organism evidence="7 8">
    <name type="scientific">Sporomusa ovata</name>
    <dbReference type="NCBI Taxonomy" id="2378"/>
    <lineage>
        <taxon>Bacteria</taxon>
        <taxon>Bacillati</taxon>
        <taxon>Bacillota</taxon>
        <taxon>Negativicutes</taxon>
        <taxon>Selenomonadales</taxon>
        <taxon>Sporomusaceae</taxon>
        <taxon>Sporomusa</taxon>
    </lineage>
</organism>
<proteinExistence type="inferred from homology"/>
<dbReference type="SUPFAM" id="SSF54001">
    <property type="entry name" value="Cysteine proteinases"/>
    <property type="match status" value="1"/>
</dbReference>
<dbReference type="AlphaFoldDB" id="A0A0U1KW81"/>
<keyword evidence="2" id="KW-0645">Protease</keyword>
<dbReference type="InterPro" id="IPR036366">
    <property type="entry name" value="PGBDSf"/>
</dbReference>
<dbReference type="InterPro" id="IPR038765">
    <property type="entry name" value="Papain-like_cys_pep_sf"/>
</dbReference>
<keyword evidence="3" id="KW-0378">Hydrolase</keyword>
<gene>
    <name evidence="7" type="ORF">SpAn4DRAFT_3904</name>
</gene>
<dbReference type="Pfam" id="PF01471">
    <property type="entry name" value="PG_binding_1"/>
    <property type="match status" value="1"/>
</dbReference>
<feature type="chain" id="PRO_5006710603" evidence="5">
    <location>
        <begin position="28"/>
        <end position="235"/>
    </location>
</feature>
<evidence type="ECO:0000256" key="1">
    <source>
        <dbReference type="ARBA" id="ARBA00007074"/>
    </source>
</evidence>
<feature type="domain" description="NlpC/P60" evidence="6">
    <location>
        <begin position="112"/>
        <end position="234"/>
    </location>
</feature>
<dbReference type="Gene3D" id="3.90.1720.10">
    <property type="entry name" value="endopeptidase domain like (from Nostoc punctiforme)"/>
    <property type="match status" value="1"/>
</dbReference>
<dbReference type="GO" id="GO:0008234">
    <property type="term" value="F:cysteine-type peptidase activity"/>
    <property type="evidence" value="ECO:0007669"/>
    <property type="project" value="UniProtKB-KW"/>
</dbReference>
<evidence type="ECO:0000313" key="7">
    <source>
        <dbReference type="EMBL" id="CQR71399.1"/>
    </source>
</evidence>
<protein>
    <submittedName>
        <fullName evidence="7">NLP/P60 family protein</fullName>
    </submittedName>
</protein>
<dbReference type="InterPro" id="IPR000064">
    <property type="entry name" value="NLP_P60_dom"/>
</dbReference>
<evidence type="ECO:0000256" key="4">
    <source>
        <dbReference type="ARBA" id="ARBA00022807"/>
    </source>
</evidence>
<keyword evidence="8" id="KW-1185">Reference proteome</keyword>
<reference evidence="8" key="1">
    <citation type="submission" date="2015-03" db="EMBL/GenBank/DDBJ databases">
        <authorList>
            <person name="Nijsse Bart"/>
        </authorList>
    </citation>
    <scope>NUCLEOTIDE SEQUENCE [LARGE SCALE GENOMIC DNA]</scope>
</reference>
<name>A0A0U1KW81_9FIRM</name>
<dbReference type="SUPFAM" id="SSF47090">
    <property type="entry name" value="PGBD-like"/>
    <property type="match status" value="1"/>
</dbReference>
<dbReference type="InterPro" id="IPR051202">
    <property type="entry name" value="Peptidase_C40"/>
</dbReference>
<dbReference type="Proteomes" id="UP000049855">
    <property type="component" value="Unassembled WGS sequence"/>
</dbReference>
<dbReference type="InterPro" id="IPR002477">
    <property type="entry name" value="Peptidoglycan-bd-like"/>
</dbReference>
<dbReference type="Gene3D" id="1.10.101.10">
    <property type="entry name" value="PGBD-like superfamily/PGBD"/>
    <property type="match status" value="1"/>
</dbReference>
<dbReference type="EMBL" id="CTRP01000004">
    <property type="protein sequence ID" value="CQR71399.1"/>
    <property type="molecule type" value="Genomic_DNA"/>
</dbReference>